<name>A0A6G0VPW8_APHCR</name>
<dbReference type="EMBL" id="VUJU01013300">
    <property type="protein sequence ID" value="KAF0705235.1"/>
    <property type="molecule type" value="Genomic_DNA"/>
</dbReference>
<dbReference type="OrthoDB" id="6379402at2759"/>
<dbReference type="Pfam" id="PF24626">
    <property type="entry name" value="SH3_Tf2-1"/>
    <property type="match status" value="1"/>
</dbReference>
<dbReference type="InterPro" id="IPR056924">
    <property type="entry name" value="SH3_Tf2-1"/>
</dbReference>
<reference evidence="2 3" key="1">
    <citation type="submission" date="2019-08" db="EMBL/GenBank/DDBJ databases">
        <title>Whole genome of Aphis craccivora.</title>
        <authorList>
            <person name="Voronova N.V."/>
            <person name="Shulinski R.S."/>
            <person name="Bandarenka Y.V."/>
            <person name="Zhorov D.G."/>
            <person name="Warner D."/>
        </authorList>
    </citation>
    <scope>NUCLEOTIDE SEQUENCE [LARGE SCALE GENOMIC DNA]</scope>
    <source>
        <strain evidence="2">180601</strain>
        <tissue evidence="2">Whole Body</tissue>
    </source>
</reference>
<protein>
    <submittedName>
        <fullName evidence="2">Retrovirus-related Pol polyprotein</fullName>
    </submittedName>
</protein>
<sequence>DTAPEILNELEKLNNIRDELPKLLEEKFQKNKKHYYSRRKQIKFIVGEKVLVKTENKGSKFAYRYGGPFKIVRQISEVTYVVEITKNGQLINDYKHVSQLKKFKHREIK</sequence>
<feature type="non-terminal residue" evidence="2">
    <location>
        <position position="1"/>
    </location>
</feature>
<keyword evidence="3" id="KW-1185">Reference proteome</keyword>
<evidence type="ECO:0000313" key="2">
    <source>
        <dbReference type="EMBL" id="KAF0705235.1"/>
    </source>
</evidence>
<proteinExistence type="predicted"/>
<dbReference type="AlphaFoldDB" id="A0A6G0VPW8"/>
<accession>A0A6G0VPW8</accession>
<comment type="caution">
    <text evidence="2">The sequence shown here is derived from an EMBL/GenBank/DDBJ whole genome shotgun (WGS) entry which is preliminary data.</text>
</comment>
<feature type="domain" description="Tf2-1-like SH3-like" evidence="1">
    <location>
        <begin position="53"/>
        <end position="103"/>
    </location>
</feature>
<gene>
    <name evidence="2" type="ORF">FWK35_00034746</name>
</gene>
<evidence type="ECO:0000313" key="3">
    <source>
        <dbReference type="Proteomes" id="UP000478052"/>
    </source>
</evidence>
<organism evidence="2 3">
    <name type="scientific">Aphis craccivora</name>
    <name type="common">Cowpea aphid</name>
    <dbReference type="NCBI Taxonomy" id="307492"/>
    <lineage>
        <taxon>Eukaryota</taxon>
        <taxon>Metazoa</taxon>
        <taxon>Ecdysozoa</taxon>
        <taxon>Arthropoda</taxon>
        <taxon>Hexapoda</taxon>
        <taxon>Insecta</taxon>
        <taxon>Pterygota</taxon>
        <taxon>Neoptera</taxon>
        <taxon>Paraneoptera</taxon>
        <taxon>Hemiptera</taxon>
        <taxon>Sternorrhyncha</taxon>
        <taxon>Aphidomorpha</taxon>
        <taxon>Aphidoidea</taxon>
        <taxon>Aphididae</taxon>
        <taxon>Aphidini</taxon>
        <taxon>Aphis</taxon>
        <taxon>Aphis</taxon>
    </lineage>
</organism>
<dbReference type="Proteomes" id="UP000478052">
    <property type="component" value="Unassembled WGS sequence"/>
</dbReference>
<evidence type="ECO:0000259" key="1">
    <source>
        <dbReference type="Pfam" id="PF24626"/>
    </source>
</evidence>